<dbReference type="Proteomes" id="UP001472677">
    <property type="component" value="Unassembled WGS sequence"/>
</dbReference>
<organism evidence="2 3">
    <name type="scientific">Hibiscus sabdariffa</name>
    <name type="common">roselle</name>
    <dbReference type="NCBI Taxonomy" id="183260"/>
    <lineage>
        <taxon>Eukaryota</taxon>
        <taxon>Viridiplantae</taxon>
        <taxon>Streptophyta</taxon>
        <taxon>Embryophyta</taxon>
        <taxon>Tracheophyta</taxon>
        <taxon>Spermatophyta</taxon>
        <taxon>Magnoliopsida</taxon>
        <taxon>eudicotyledons</taxon>
        <taxon>Gunneridae</taxon>
        <taxon>Pentapetalae</taxon>
        <taxon>rosids</taxon>
        <taxon>malvids</taxon>
        <taxon>Malvales</taxon>
        <taxon>Malvaceae</taxon>
        <taxon>Malvoideae</taxon>
        <taxon>Hibiscus</taxon>
    </lineage>
</organism>
<protein>
    <submittedName>
        <fullName evidence="2">Uncharacterized protein</fullName>
    </submittedName>
</protein>
<gene>
    <name evidence="2" type="ORF">V6N12_057258</name>
</gene>
<feature type="signal peptide" evidence="1">
    <location>
        <begin position="1"/>
        <end position="16"/>
    </location>
</feature>
<evidence type="ECO:0000313" key="3">
    <source>
        <dbReference type="Proteomes" id="UP001472677"/>
    </source>
</evidence>
<keyword evidence="3" id="KW-1185">Reference proteome</keyword>
<sequence length="135" mass="14532">MLSILTQIFLFLHTAAWDSGRLPPLADDFPCVLNNCVVAIVTDRVRIAWFLSAVVSCAVSVAESCLLGDYSLSLLNPRFGFFGRRSWTVQGPGSWFSGAKSDEHGGFLGRCPLQKSNELSPLVVATVAITAGTIL</sequence>
<name>A0ABR2DBD1_9ROSI</name>
<comment type="caution">
    <text evidence="2">The sequence shown here is derived from an EMBL/GenBank/DDBJ whole genome shotgun (WGS) entry which is preliminary data.</text>
</comment>
<evidence type="ECO:0000256" key="1">
    <source>
        <dbReference type="SAM" id="SignalP"/>
    </source>
</evidence>
<feature type="chain" id="PRO_5045324983" evidence="1">
    <location>
        <begin position="17"/>
        <end position="135"/>
    </location>
</feature>
<dbReference type="EMBL" id="JBBPBM010000031">
    <property type="protein sequence ID" value="KAK8534614.1"/>
    <property type="molecule type" value="Genomic_DNA"/>
</dbReference>
<reference evidence="2 3" key="1">
    <citation type="journal article" date="2024" name="G3 (Bethesda)">
        <title>Genome assembly of Hibiscus sabdariffa L. provides insights into metabolisms of medicinal natural products.</title>
        <authorList>
            <person name="Kim T."/>
        </authorList>
    </citation>
    <scope>NUCLEOTIDE SEQUENCE [LARGE SCALE GENOMIC DNA]</scope>
    <source>
        <strain evidence="2">TK-2024</strain>
        <tissue evidence="2">Old leaves</tissue>
    </source>
</reference>
<proteinExistence type="predicted"/>
<keyword evidence="1" id="KW-0732">Signal</keyword>
<accession>A0ABR2DBD1</accession>
<evidence type="ECO:0000313" key="2">
    <source>
        <dbReference type="EMBL" id="KAK8534614.1"/>
    </source>
</evidence>